<dbReference type="AlphaFoldDB" id="A0A1I3NLC6"/>
<name>A0A1I3NLC6_9FLAO</name>
<feature type="transmembrane region" description="Helical" evidence="1">
    <location>
        <begin position="425"/>
        <end position="443"/>
    </location>
</feature>
<keyword evidence="1" id="KW-1133">Transmembrane helix</keyword>
<dbReference type="InterPro" id="IPR029468">
    <property type="entry name" value="O-ag_pol_Wzy"/>
</dbReference>
<evidence type="ECO:0000313" key="2">
    <source>
        <dbReference type="EMBL" id="SFJ09760.1"/>
    </source>
</evidence>
<feature type="transmembrane region" description="Helical" evidence="1">
    <location>
        <begin position="95"/>
        <end position="115"/>
    </location>
</feature>
<sequence>MAKLYGLIVFVTTIFICLLAPERYDHEYSVFCGVLYWMQVVVYMLIRNKKNYFDFDSIFFITYFFVTLYYSVVMYETDPYRYVFYQLYFKKNTLPLASGLAVLGISGYIFGSLLLKDKEISTLKLDYADNFKPIRTTWMFIAAFILVVLYVVVGGYEMLINEYIGGGGLQANDSGFGSYFFAFFPAFLISGIISEFFNMTVKSPEHFRLKHLNKVGVAVTAMVFLMFFLVGSRTIPLQILLLCVGLHAVLYYPIKLQRFVIYILAGFVVLAAVGILRNQLAEKKEIHMDDAALDLIANNRNTFVVIDYVNKNGFTYGESMLSPVLAPLPFAQSAVISTFDLDQDKMRSALITTKESLGEVGSWGLGTNIVADVYLAFGLLGIIILFPLLGFLVHFSQNNFYNSVTSLTLYSVLISYAIYLARAEYFYFFRYFIWCYLILFFSLRRKKIKR</sequence>
<keyword evidence="1" id="KW-0472">Membrane</keyword>
<feature type="transmembrane region" description="Helical" evidence="1">
    <location>
        <begin position="235"/>
        <end position="252"/>
    </location>
</feature>
<dbReference type="NCBIfam" id="TIGR04370">
    <property type="entry name" value="glyco_rpt_poly"/>
    <property type="match status" value="1"/>
</dbReference>
<feature type="transmembrane region" description="Helical" evidence="1">
    <location>
        <begin position="5"/>
        <end position="22"/>
    </location>
</feature>
<feature type="transmembrane region" description="Helical" evidence="1">
    <location>
        <begin position="211"/>
        <end position="229"/>
    </location>
</feature>
<feature type="transmembrane region" description="Helical" evidence="1">
    <location>
        <begin position="259"/>
        <end position="276"/>
    </location>
</feature>
<evidence type="ECO:0000256" key="1">
    <source>
        <dbReference type="SAM" id="Phobius"/>
    </source>
</evidence>
<keyword evidence="1" id="KW-0812">Transmembrane</keyword>
<reference evidence="3" key="1">
    <citation type="submission" date="2016-10" db="EMBL/GenBank/DDBJ databases">
        <authorList>
            <person name="Varghese N."/>
            <person name="Submissions S."/>
        </authorList>
    </citation>
    <scope>NUCLEOTIDE SEQUENCE [LARGE SCALE GENOMIC DNA]</scope>
    <source>
        <strain evidence="3">DSM 22251</strain>
    </source>
</reference>
<dbReference type="EMBL" id="FORQ01000004">
    <property type="protein sequence ID" value="SFJ09760.1"/>
    <property type="molecule type" value="Genomic_DNA"/>
</dbReference>
<organism evidence="2 3">
    <name type="scientific">Kaistella treverensis</name>
    <dbReference type="NCBI Taxonomy" id="631455"/>
    <lineage>
        <taxon>Bacteria</taxon>
        <taxon>Pseudomonadati</taxon>
        <taxon>Bacteroidota</taxon>
        <taxon>Flavobacteriia</taxon>
        <taxon>Flavobacteriales</taxon>
        <taxon>Weeksellaceae</taxon>
        <taxon>Chryseobacterium group</taxon>
        <taxon>Kaistella</taxon>
    </lineage>
</organism>
<feature type="transmembrane region" description="Helical" evidence="1">
    <location>
        <begin position="58"/>
        <end position="75"/>
    </location>
</feature>
<feature type="transmembrane region" description="Helical" evidence="1">
    <location>
        <begin position="373"/>
        <end position="393"/>
    </location>
</feature>
<feature type="transmembrane region" description="Helical" evidence="1">
    <location>
        <begin position="136"/>
        <end position="156"/>
    </location>
</feature>
<dbReference type="Pfam" id="PF14296">
    <property type="entry name" value="O-ag_pol_Wzy"/>
    <property type="match status" value="1"/>
</dbReference>
<feature type="transmembrane region" description="Helical" evidence="1">
    <location>
        <begin position="400"/>
        <end position="419"/>
    </location>
</feature>
<keyword evidence="3" id="KW-1185">Reference proteome</keyword>
<evidence type="ECO:0000313" key="3">
    <source>
        <dbReference type="Proteomes" id="UP000242560"/>
    </source>
</evidence>
<feature type="transmembrane region" description="Helical" evidence="1">
    <location>
        <begin position="176"/>
        <end position="199"/>
    </location>
</feature>
<dbReference type="Proteomes" id="UP000242560">
    <property type="component" value="Unassembled WGS sequence"/>
</dbReference>
<dbReference type="RefSeq" id="WP_089820292.1">
    <property type="nucleotide sequence ID" value="NZ_FORQ01000004.1"/>
</dbReference>
<protein>
    <submittedName>
        <fullName evidence="2">Oligosaccharide repeat unit polymerase</fullName>
    </submittedName>
</protein>
<proteinExistence type="predicted"/>
<accession>A0A1I3NLC6</accession>
<gene>
    <name evidence="2" type="ORF">SAMN05421638_2144</name>
</gene>
<feature type="transmembrane region" description="Helical" evidence="1">
    <location>
        <begin position="28"/>
        <end position="46"/>
    </location>
</feature>